<dbReference type="GO" id="GO:0003676">
    <property type="term" value="F:nucleic acid binding"/>
    <property type="evidence" value="ECO:0007669"/>
    <property type="project" value="InterPro"/>
</dbReference>
<dbReference type="SUPFAM" id="SSF53098">
    <property type="entry name" value="Ribonuclease H-like"/>
    <property type="match status" value="1"/>
</dbReference>
<accession>A0A0R0LVB7</accession>
<comment type="caution">
    <text evidence="2">The sequence shown here is derived from an EMBL/GenBank/DDBJ whole genome shotgun (WGS) entry which is preliminary data.</text>
</comment>
<protein>
    <submittedName>
        <fullName evidence="2">Putative LTR Retrotransposon</fullName>
    </submittedName>
</protein>
<dbReference type="InterPro" id="IPR050951">
    <property type="entry name" value="Retrovirus_Pol_polyprotein"/>
</dbReference>
<evidence type="ECO:0000313" key="2">
    <source>
        <dbReference type="EMBL" id="KRH93356.1"/>
    </source>
</evidence>
<evidence type="ECO:0000313" key="3">
    <source>
        <dbReference type="Proteomes" id="UP000051530"/>
    </source>
</evidence>
<proteinExistence type="predicted"/>
<keyword evidence="3" id="KW-1185">Reference proteome</keyword>
<dbReference type="VEuPathDB" id="MicrosporidiaDB:M153_1019000636"/>
<sequence length="136" mass="15839">MMDLGRKKAIIVIDYFTRKVFGQIVDSKHADKVLSFLKMVYEQVPFEILQSDGGKKFDNTIVKDWTDKYGIINETTIPHYHSANGRVERAIRTLRESLKRTKGSYKQKFNKIINNYNNLYHRGINMTPNQALLKGN</sequence>
<dbReference type="OrthoDB" id="2195233at2759"/>
<dbReference type="PANTHER" id="PTHR37984">
    <property type="entry name" value="PROTEIN CBG26694"/>
    <property type="match status" value="1"/>
</dbReference>
<gene>
    <name evidence="2" type="ORF">M153_1019000636</name>
</gene>
<dbReference type="Proteomes" id="UP000051530">
    <property type="component" value="Unassembled WGS sequence"/>
</dbReference>
<feature type="domain" description="Integrase catalytic" evidence="1">
    <location>
        <begin position="1"/>
        <end position="136"/>
    </location>
</feature>
<name>A0A0R0LVB7_9MICR</name>
<dbReference type="InterPro" id="IPR012337">
    <property type="entry name" value="RNaseH-like_sf"/>
</dbReference>
<reference evidence="2 3" key="1">
    <citation type="submission" date="2015-07" db="EMBL/GenBank/DDBJ databases">
        <title>The genome of Pseudoloma neurophilia, a relevant intracellular parasite of the zebrafish.</title>
        <authorList>
            <person name="Ndikumana S."/>
            <person name="Pelin A."/>
            <person name="Sanders J."/>
            <person name="Corradi N."/>
        </authorList>
    </citation>
    <scope>NUCLEOTIDE SEQUENCE [LARGE SCALE GENOMIC DNA]</scope>
    <source>
        <strain evidence="2 3">MK1</strain>
    </source>
</reference>
<dbReference type="AlphaFoldDB" id="A0A0R0LVB7"/>
<dbReference type="Gene3D" id="3.30.420.10">
    <property type="entry name" value="Ribonuclease H-like superfamily/Ribonuclease H"/>
    <property type="match status" value="1"/>
</dbReference>
<dbReference type="InterPro" id="IPR001584">
    <property type="entry name" value="Integrase_cat-core"/>
</dbReference>
<dbReference type="GO" id="GO:0005634">
    <property type="term" value="C:nucleus"/>
    <property type="evidence" value="ECO:0007669"/>
    <property type="project" value="UniProtKB-ARBA"/>
</dbReference>
<dbReference type="EMBL" id="LGUB01000372">
    <property type="protein sequence ID" value="KRH93356.1"/>
    <property type="molecule type" value="Genomic_DNA"/>
</dbReference>
<dbReference type="PANTHER" id="PTHR37984:SF5">
    <property type="entry name" value="PROTEIN NYNRIN-LIKE"/>
    <property type="match status" value="1"/>
</dbReference>
<evidence type="ECO:0000259" key="1">
    <source>
        <dbReference type="PROSITE" id="PS50994"/>
    </source>
</evidence>
<dbReference type="InterPro" id="IPR036397">
    <property type="entry name" value="RNaseH_sf"/>
</dbReference>
<dbReference type="PROSITE" id="PS50994">
    <property type="entry name" value="INTEGRASE"/>
    <property type="match status" value="1"/>
</dbReference>
<dbReference type="GO" id="GO:0015074">
    <property type="term" value="P:DNA integration"/>
    <property type="evidence" value="ECO:0007669"/>
    <property type="project" value="InterPro"/>
</dbReference>
<organism evidence="2 3">
    <name type="scientific">Pseudoloma neurophilia</name>
    <dbReference type="NCBI Taxonomy" id="146866"/>
    <lineage>
        <taxon>Eukaryota</taxon>
        <taxon>Fungi</taxon>
        <taxon>Fungi incertae sedis</taxon>
        <taxon>Microsporidia</taxon>
        <taxon>Pseudoloma</taxon>
    </lineage>
</organism>